<evidence type="ECO:0000313" key="2">
    <source>
        <dbReference type="Proteomes" id="UP000184207"/>
    </source>
</evidence>
<reference evidence="2" key="1">
    <citation type="submission" date="2016-12" db="EMBL/GenBank/DDBJ databases">
        <authorList>
            <person name="Varghese N."/>
            <person name="Submissions S."/>
        </authorList>
    </citation>
    <scope>NUCLEOTIDE SEQUENCE [LARGE SCALE GENOMIC DNA]</scope>
    <source>
        <strain evidence="2">DSM 13020</strain>
    </source>
</reference>
<keyword evidence="2" id="KW-1185">Reference proteome</keyword>
<dbReference type="STRING" id="1121883.SAMN02745226_01818"/>
<dbReference type="RefSeq" id="WP_072760716.1">
    <property type="nucleotide sequence ID" value="NZ_FRDJ01000013.1"/>
</dbReference>
<protein>
    <submittedName>
        <fullName evidence="1">Putative zinc-or iron-chelating domain-containing protein</fullName>
    </submittedName>
</protein>
<dbReference type="EMBL" id="FRDJ01000013">
    <property type="protein sequence ID" value="SHN68291.1"/>
    <property type="molecule type" value="Genomic_DNA"/>
</dbReference>
<accession>A0A1M7TC88</accession>
<sequence length="152" mass="17264">MNSNIKPIGVENLAICKSCGGKCCKTYPGPATPEDFGAPDIEKLRTNLIEALSTGMWTIDWINQDEGLYFVRPAVKGFEGSVFDHNYLGECTFLTPHGCELEFEKRPESCRMLVPKVDERCDPQGYTRQTVARRWKEYYDILMDAAIEVEEN</sequence>
<organism evidence="1 2">
    <name type="scientific">Fervidobacterium gondwanense DSM 13020</name>
    <dbReference type="NCBI Taxonomy" id="1121883"/>
    <lineage>
        <taxon>Bacteria</taxon>
        <taxon>Thermotogati</taxon>
        <taxon>Thermotogota</taxon>
        <taxon>Thermotogae</taxon>
        <taxon>Thermotogales</taxon>
        <taxon>Fervidobacteriaceae</taxon>
        <taxon>Fervidobacterium</taxon>
    </lineage>
</organism>
<proteinExistence type="predicted"/>
<dbReference type="InterPro" id="IPR005358">
    <property type="entry name" value="Puta_zinc/iron-chelating_dom"/>
</dbReference>
<dbReference type="Pfam" id="PF03692">
    <property type="entry name" value="CxxCxxCC"/>
    <property type="match status" value="1"/>
</dbReference>
<dbReference type="OrthoDB" id="47399at2"/>
<name>A0A1M7TC88_FERGO</name>
<gene>
    <name evidence="1" type="ORF">SAMN02745226_01818</name>
</gene>
<dbReference type="AlphaFoldDB" id="A0A1M7TC88"/>
<dbReference type="Proteomes" id="UP000184207">
    <property type="component" value="Unassembled WGS sequence"/>
</dbReference>
<evidence type="ECO:0000313" key="1">
    <source>
        <dbReference type="EMBL" id="SHN68291.1"/>
    </source>
</evidence>